<comment type="subcellular location">
    <subcellularLocation>
        <location evidence="1">Cytoplasm</location>
        <location evidence="1">Cytosol</location>
    </subcellularLocation>
</comment>
<feature type="binding site" evidence="10">
    <location>
        <begin position="18"/>
        <end position="22"/>
    </location>
    <ligand>
        <name>substrate</name>
    </ligand>
</feature>
<comment type="caution">
    <text evidence="15">The sequence shown here is derived from an EMBL/GenBank/DDBJ whole genome shotgun (WGS) entry which is preliminary data.</text>
</comment>
<dbReference type="PROSITE" id="PS00907">
    <property type="entry name" value="UROD_2"/>
    <property type="match status" value="1"/>
</dbReference>
<keyword evidence="7 10" id="KW-0210">Decarboxylase</keyword>
<feature type="domain" description="Uroporphyrinogen decarboxylase (URO-D)" evidence="13">
    <location>
        <begin position="13"/>
        <end position="22"/>
    </location>
</feature>
<dbReference type="PROSITE" id="PS00906">
    <property type="entry name" value="UROD_1"/>
    <property type="match status" value="1"/>
</dbReference>
<evidence type="ECO:0000256" key="2">
    <source>
        <dbReference type="ARBA" id="ARBA00004804"/>
    </source>
</evidence>
<dbReference type="HAMAP" id="MF_00218">
    <property type="entry name" value="URO_D"/>
    <property type="match status" value="1"/>
</dbReference>
<feature type="binding site" evidence="10">
    <location>
        <position position="67"/>
    </location>
    <ligand>
        <name>substrate</name>
    </ligand>
</feature>
<dbReference type="InterPro" id="IPR006361">
    <property type="entry name" value="Uroporphyrinogen_deCO2ase_HemE"/>
</dbReference>
<organism evidence="15 16">
    <name type="scientific">Tectimicrobiota bacterium</name>
    <dbReference type="NCBI Taxonomy" id="2528274"/>
    <lineage>
        <taxon>Bacteria</taxon>
        <taxon>Pseudomonadati</taxon>
        <taxon>Nitrospinota/Tectimicrobiota group</taxon>
        <taxon>Candidatus Tectimicrobiota</taxon>
    </lineage>
</organism>
<comment type="function">
    <text evidence="10">Catalyzes the decarboxylation of four acetate groups of uroporphyrinogen-III to yield coproporphyrinogen-III.</text>
</comment>
<evidence type="ECO:0000313" key="15">
    <source>
        <dbReference type="EMBL" id="MBM3222286.1"/>
    </source>
</evidence>
<sequence length="334" mass="36830">MRACRREPTSYTPVWLMRQAGRYMPEYREIRAKVPFLQLCKTPDLAAEVTVTAAERLGVDAAIIFADILLILEPMGMQLEFSAGEGPVLHNPIRTPADVQCLRDVDPATSLAFVLQAVQTTRAQLKPDMPLIGFAGAPFTLASYMIEGGSSRDYLRTKTFMYTQPDAWHSLMSCLSRNLGKYLNAQIAAGAQVVQLFDSWVGTLSPSDYRTFVLPYAQAVLSQVTPGVPRIHFGTGTSALLELMREAGGDVIGVDFRVELDQAWQRLGDVSIQGNLDPAVLYAERPYLQQRVQQILRQAGGRPGHIFNLGHGILPTTPVDNVLALIDAVHTYRS</sequence>
<dbReference type="EC" id="4.1.1.37" evidence="5 10"/>
<proteinExistence type="inferred from homology"/>
<feature type="binding site" evidence="10">
    <location>
        <position position="199"/>
    </location>
    <ligand>
        <name>substrate</name>
    </ligand>
</feature>
<evidence type="ECO:0000256" key="5">
    <source>
        <dbReference type="ARBA" id="ARBA00012288"/>
    </source>
</evidence>
<dbReference type="InterPro" id="IPR000257">
    <property type="entry name" value="Uroporphyrinogen_deCOase"/>
</dbReference>
<evidence type="ECO:0000256" key="1">
    <source>
        <dbReference type="ARBA" id="ARBA00004514"/>
    </source>
</evidence>
<comment type="subunit">
    <text evidence="4 10">Homodimer.</text>
</comment>
<keyword evidence="8 10" id="KW-0456">Lyase</keyword>
<evidence type="ECO:0000256" key="10">
    <source>
        <dbReference type="HAMAP-Rule" id="MF_00218"/>
    </source>
</evidence>
<evidence type="ECO:0000256" key="12">
    <source>
        <dbReference type="RuleBase" id="RU004169"/>
    </source>
</evidence>
<evidence type="ECO:0000256" key="9">
    <source>
        <dbReference type="ARBA" id="ARBA00023244"/>
    </source>
</evidence>
<dbReference type="PANTHER" id="PTHR21091:SF169">
    <property type="entry name" value="UROPORPHYRINOGEN DECARBOXYLASE"/>
    <property type="match status" value="1"/>
</dbReference>
<dbReference type="NCBIfam" id="TIGR01464">
    <property type="entry name" value="hemE"/>
    <property type="match status" value="1"/>
</dbReference>
<dbReference type="SUPFAM" id="SSF51726">
    <property type="entry name" value="UROD/MetE-like"/>
    <property type="match status" value="1"/>
</dbReference>
<evidence type="ECO:0000256" key="8">
    <source>
        <dbReference type="ARBA" id="ARBA00023239"/>
    </source>
</evidence>
<dbReference type="CDD" id="cd00717">
    <property type="entry name" value="URO-D"/>
    <property type="match status" value="1"/>
</dbReference>
<dbReference type="Gene3D" id="3.20.20.210">
    <property type="match status" value="1"/>
</dbReference>
<dbReference type="PANTHER" id="PTHR21091">
    <property type="entry name" value="METHYLTETRAHYDROFOLATE:HOMOCYSTEINE METHYLTRANSFERASE RELATED"/>
    <property type="match status" value="1"/>
</dbReference>
<dbReference type="GO" id="GO:0004853">
    <property type="term" value="F:uroporphyrinogen decarboxylase activity"/>
    <property type="evidence" value="ECO:0007669"/>
    <property type="project" value="UniProtKB-UniRule"/>
</dbReference>
<dbReference type="EMBL" id="VGLS01000007">
    <property type="protein sequence ID" value="MBM3222286.1"/>
    <property type="molecule type" value="Genomic_DNA"/>
</dbReference>
<keyword evidence="6 10" id="KW-0963">Cytoplasm</keyword>
<feature type="binding site" evidence="10">
    <location>
        <position position="311"/>
    </location>
    <ligand>
        <name>substrate</name>
    </ligand>
</feature>
<evidence type="ECO:0000313" key="16">
    <source>
        <dbReference type="Proteomes" id="UP000712673"/>
    </source>
</evidence>
<comment type="pathway">
    <text evidence="2 10 11">Porphyrin-containing compound metabolism; protoporphyrin-IX biosynthesis; coproporphyrinogen-III from 5-aminolevulinate: step 4/4.</text>
</comment>
<comment type="similarity">
    <text evidence="3 10 12">Belongs to the uroporphyrinogen decarboxylase family.</text>
</comment>
<evidence type="ECO:0000256" key="7">
    <source>
        <dbReference type="ARBA" id="ARBA00022793"/>
    </source>
</evidence>
<evidence type="ECO:0000256" key="11">
    <source>
        <dbReference type="RuleBase" id="RU000554"/>
    </source>
</evidence>
<protein>
    <recommendedName>
        <fullName evidence="5 10">Uroporphyrinogen decarboxylase</fullName>
        <shortName evidence="10">UPD</shortName>
        <shortName evidence="10">URO-D</shortName>
        <ecNumber evidence="5 10">4.1.1.37</ecNumber>
    </recommendedName>
</protein>
<dbReference type="Proteomes" id="UP000712673">
    <property type="component" value="Unassembled WGS sequence"/>
</dbReference>
<dbReference type="FunFam" id="3.20.20.210:FF:000008">
    <property type="entry name" value="Uroporphyrinogen decarboxylase"/>
    <property type="match status" value="1"/>
</dbReference>
<dbReference type="GO" id="GO:0006782">
    <property type="term" value="P:protoporphyrinogen IX biosynthetic process"/>
    <property type="evidence" value="ECO:0007669"/>
    <property type="project" value="UniProtKB-UniRule"/>
</dbReference>
<evidence type="ECO:0000259" key="14">
    <source>
        <dbReference type="PROSITE" id="PS00907"/>
    </source>
</evidence>
<dbReference type="AlphaFoldDB" id="A0A938B0S6"/>
<accession>A0A938B0S6</accession>
<feature type="domain" description="Uroporphyrinogen decarboxylase (URO-D)" evidence="14">
    <location>
        <begin position="132"/>
        <end position="148"/>
    </location>
</feature>
<dbReference type="InterPro" id="IPR038071">
    <property type="entry name" value="UROD/MetE-like_sf"/>
</dbReference>
<evidence type="ECO:0000259" key="13">
    <source>
        <dbReference type="PROSITE" id="PS00906"/>
    </source>
</evidence>
<gene>
    <name evidence="10 15" type="primary">hemE</name>
    <name evidence="15" type="ORF">FJZ47_00570</name>
</gene>
<comment type="catalytic activity">
    <reaction evidence="10 11">
        <text>uroporphyrinogen III + 4 H(+) = coproporphyrinogen III + 4 CO2</text>
        <dbReference type="Rhea" id="RHEA:19865"/>
        <dbReference type="ChEBI" id="CHEBI:15378"/>
        <dbReference type="ChEBI" id="CHEBI:16526"/>
        <dbReference type="ChEBI" id="CHEBI:57308"/>
        <dbReference type="ChEBI" id="CHEBI:57309"/>
        <dbReference type="EC" id="4.1.1.37"/>
    </reaction>
</comment>
<evidence type="ECO:0000256" key="4">
    <source>
        <dbReference type="ARBA" id="ARBA00011738"/>
    </source>
</evidence>
<feature type="site" description="Transition state stabilizer" evidence="10">
    <location>
        <position position="67"/>
    </location>
</feature>
<comment type="caution">
    <text evidence="10">Lacks conserved residue(s) required for the propagation of feature annotation.</text>
</comment>
<dbReference type="Pfam" id="PF01208">
    <property type="entry name" value="URO-D"/>
    <property type="match status" value="1"/>
</dbReference>
<name>A0A938B0S6_UNCTE</name>
<evidence type="ECO:0000256" key="6">
    <source>
        <dbReference type="ARBA" id="ARBA00022490"/>
    </source>
</evidence>
<evidence type="ECO:0000256" key="3">
    <source>
        <dbReference type="ARBA" id="ARBA00009935"/>
    </source>
</evidence>
<keyword evidence="9 10" id="KW-0627">Porphyrin biosynthesis</keyword>
<feature type="binding site" evidence="10">
    <location>
        <position position="144"/>
    </location>
    <ligand>
        <name>substrate</name>
    </ligand>
</feature>
<reference evidence="15" key="1">
    <citation type="submission" date="2019-03" db="EMBL/GenBank/DDBJ databases">
        <title>Lake Tanganyika Metagenome-Assembled Genomes (MAGs).</title>
        <authorList>
            <person name="Tran P."/>
        </authorList>
    </citation>
    <scope>NUCLEOTIDE SEQUENCE</scope>
    <source>
        <strain evidence="15">K_DeepCast_65m_m2_066</strain>
    </source>
</reference>
<dbReference type="GO" id="GO:0005829">
    <property type="term" value="C:cytosol"/>
    <property type="evidence" value="ECO:0007669"/>
    <property type="project" value="UniProtKB-SubCell"/>
</dbReference>